<organism evidence="1 2">
    <name type="scientific">Papaver atlanticum</name>
    <dbReference type="NCBI Taxonomy" id="357466"/>
    <lineage>
        <taxon>Eukaryota</taxon>
        <taxon>Viridiplantae</taxon>
        <taxon>Streptophyta</taxon>
        <taxon>Embryophyta</taxon>
        <taxon>Tracheophyta</taxon>
        <taxon>Spermatophyta</taxon>
        <taxon>Magnoliopsida</taxon>
        <taxon>Ranunculales</taxon>
        <taxon>Papaveraceae</taxon>
        <taxon>Papaveroideae</taxon>
        <taxon>Papaver</taxon>
    </lineage>
</organism>
<proteinExistence type="predicted"/>
<evidence type="ECO:0000313" key="2">
    <source>
        <dbReference type="Proteomes" id="UP001202328"/>
    </source>
</evidence>
<gene>
    <name evidence="1" type="ORF">MKW98_021408</name>
</gene>
<feature type="non-terminal residue" evidence="1">
    <location>
        <position position="68"/>
    </location>
</feature>
<accession>A0AAD4XHL4</accession>
<dbReference type="AlphaFoldDB" id="A0AAD4XHL4"/>
<evidence type="ECO:0000313" key="1">
    <source>
        <dbReference type="EMBL" id="KAI3917646.1"/>
    </source>
</evidence>
<protein>
    <submittedName>
        <fullName evidence="1">Uncharacterized protein</fullName>
    </submittedName>
</protein>
<keyword evidence="2" id="KW-1185">Reference proteome</keyword>
<sequence>SKSRKLKTCFKVISLPPAYSVPDLSYHTHDDQLQLFKKIVRRGSFSSPHQISTANLDLQLEMQGNSWC</sequence>
<comment type="caution">
    <text evidence="1">The sequence shown here is derived from an EMBL/GenBank/DDBJ whole genome shotgun (WGS) entry which is preliminary data.</text>
</comment>
<reference evidence="1" key="1">
    <citation type="submission" date="2022-04" db="EMBL/GenBank/DDBJ databases">
        <title>A functionally conserved STORR gene fusion in Papaver species that diverged 16.8 million years ago.</title>
        <authorList>
            <person name="Catania T."/>
        </authorList>
    </citation>
    <scope>NUCLEOTIDE SEQUENCE</scope>
    <source>
        <strain evidence="1">S-188037</strain>
    </source>
</reference>
<dbReference type="EMBL" id="JAJJMB010008983">
    <property type="protein sequence ID" value="KAI3917646.1"/>
    <property type="molecule type" value="Genomic_DNA"/>
</dbReference>
<name>A0AAD4XHL4_9MAGN</name>
<dbReference type="Proteomes" id="UP001202328">
    <property type="component" value="Unassembled WGS sequence"/>
</dbReference>